<dbReference type="Pfam" id="PF12679">
    <property type="entry name" value="ABC2_membrane_2"/>
    <property type="match status" value="1"/>
</dbReference>
<dbReference type="EMBL" id="JACHXW010000012">
    <property type="protein sequence ID" value="MBB3153807.1"/>
    <property type="molecule type" value="Genomic_DNA"/>
</dbReference>
<evidence type="ECO:0000256" key="1">
    <source>
        <dbReference type="SAM" id="Phobius"/>
    </source>
</evidence>
<protein>
    <submittedName>
        <fullName evidence="2">ABC-type transport system involved in multi-copper enzyme maturation permease subunit</fullName>
    </submittedName>
</protein>
<keyword evidence="3" id="KW-1185">Reference proteome</keyword>
<keyword evidence="1" id="KW-1133">Transmembrane helix</keyword>
<evidence type="ECO:0000313" key="2">
    <source>
        <dbReference type="EMBL" id="MBB3153807.1"/>
    </source>
</evidence>
<accession>A0A7W5GCA0</accession>
<sequence length="159" mass="16944">MNVFWIEMKAYSKSLIFWSIGILFLIASSMGKYAGLSSSGQSMSDLMAGMPTSLQALMGIGTLDLSKASGYYGVLFVYLVLMGTIHATMIGANIIAKEERDKTAEFLFVRPVSRNKVILSKLLAALANLAMLNIVSLAASLTLVAKYSKGESVSGANAS</sequence>
<keyword evidence="1" id="KW-0812">Transmembrane</keyword>
<evidence type="ECO:0000313" key="3">
    <source>
        <dbReference type="Proteomes" id="UP000518605"/>
    </source>
</evidence>
<gene>
    <name evidence="2" type="ORF">FHS16_003882</name>
</gene>
<dbReference type="Proteomes" id="UP000518605">
    <property type="component" value="Unassembled WGS sequence"/>
</dbReference>
<dbReference type="GO" id="GO:0140359">
    <property type="term" value="F:ABC-type transporter activity"/>
    <property type="evidence" value="ECO:0007669"/>
    <property type="project" value="InterPro"/>
</dbReference>
<feature type="transmembrane region" description="Helical" evidence="1">
    <location>
        <begin position="75"/>
        <end position="96"/>
    </location>
</feature>
<reference evidence="2 3" key="1">
    <citation type="submission" date="2020-08" db="EMBL/GenBank/DDBJ databases">
        <title>Genomic Encyclopedia of Type Strains, Phase III (KMG-III): the genomes of soil and plant-associated and newly described type strains.</title>
        <authorList>
            <person name="Whitman W."/>
        </authorList>
    </citation>
    <scope>NUCLEOTIDE SEQUENCE [LARGE SCALE GENOMIC DNA]</scope>
    <source>
        <strain evidence="2 3">CECT 8234</strain>
    </source>
</reference>
<organism evidence="2 3">
    <name type="scientific">Paenibacillus endophyticus</name>
    <dbReference type="NCBI Taxonomy" id="1294268"/>
    <lineage>
        <taxon>Bacteria</taxon>
        <taxon>Bacillati</taxon>
        <taxon>Bacillota</taxon>
        <taxon>Bacilli</taxon>
        <taxon>Bacillales</taxon>
        <taxon>Paenibacillaceae</taxon>
        <taxon>Paenibacillus</taxon>
    </lineage>
</organism>
<feature type="transmembrane region" description="Helical" evidence="1">
    <location>
        <begin position="15"/>
        <end position="34"/>
    </location>
</feature>
<name>A0A7W5GCA0_9BACL</name>
<dbReference type="RefSeq" id="WP_183566100.1">
    <property type="nucleotide sequence ID" value="NZ_CBCSLB010000012.1"/>
</dbReference>
<dbReference type="AlphaFoldDB" id="A0A7W5GCA0"/>
<dbReference type="GO" id="GO:0005886">
    <property type="term" value="C:plasma membrane"/>
    <property type="evidence" value="ECO:0007669"/>
    <property type="project" value="UniProtKB-SubCell"/>
</dbReference>
<comment type="caution">
    <text evidence="2">The sequence shown here is derived from an EMBL/GenBank/DDBJ whole genome shotgun (WGS) entry which is preliminary data.</text>
</comment>
<keyword evidence="1" id="KW-0472">Membrane</keyword>
<feature type="transmembrane region" description="Helical" evidence="1">
    <location>
        <begin position="117"/>
        <end position="139"/>
    </location>
</feature>
<proteinExistence type="predicted"/>